<keyword evidence="1" id="KW-0614">Plasmid</keyword>
<dbReference type="GeneID" id="42592190"/>
<proteinExistence type="predicted"/>
<geneLocation type="plasmid" evidence="1">
    <name>p1011-KPC2</name>
</geneLocation>
<name>A0A3T0VFQ7_PSEAI</name>
<sequence>MKRLTLDDVICPVCCVLLPLDNDGCPECGHQDQLQGRIPPIRAYSDRLHYPGMRALIGRLQEQAEAASQEVTEEVLRRECVDLVKAGNVVAAVRRYRHATGCGLPHARRQLGLTWPSLLDVDPADPDFLVDRPGVIK</sequence>
<reference evidence="1" key="1">
    <citation type="submission" date="2018-08" db="EMBL/GenBank/DDBJ databases">
        <title>Complete nucleotide sequence of a novel plasmid backbone p1011 carring blaKPC gene in ST463 Pseudomonas aeruginoea.</title>
        <authorList>
            <person name="Hu Y."/>
            <person name="Zhang R."/>
        </authorList>
    </citation>
    <scope>NUCLEOTIDE SEQUENCE</scope>
    <source>
        <strain evidence="1">1011</strain>
        <plasmid evidence="1">p1011-KPC2</plasmid>
    </source>
</reference>
<dbReference type="AlphaFoldDB" id="A0A3T0VFQ7"/>
<accession>A0A3T0VFQ7</accession>
<protein>
    <submittedName>
        <fullName evidence="1">Uncharacterized protein</fullName>
    </submittedName>
</protein>
<gene>
    <name evidence="1" type="ORF">ALFBHDGB_00008</name>
</gene>
<dbReference type="EMBL" id="MH734334">
    <property type="protein sequence ID" value="AZZ88866.1"/>
    <property type="molecule type" value="Genomic_DNA"/>
</dbReference>
<dbReference type="RefSeq" id="WP_033981015.1">
    <property type="nucleotide sequence ID" value="NZ_CABIOR010000040.1"/>
</dbReference>
<evidence type="ECO:0000313" key="1">
    <source>
        <dbReference type="EMBL" id="AZZ88866.1"/>
    </source>
</evidence>
<organism evidence="1">
    <name type="scientific">Pseudomonas aeruginosa</name>
    <dbReference type="NCBI Taxonomy" id="287"/>
    <lineage>
        <taxon>Bacteria</taxon>
        <taxon>Pseudomonadati</taxon>
        <taxon>Pseudomonadota</taxon>
        <taxon>Gammaproteobacteria</taxon>
        <taxon>Pseudomonadales</taxon>
        <taxon>Pseudomonadaceae</taxon>
        <taxon>Pseudomonas</taxon>
    </lineage>
</organism>